<evidence type="ECO:0000313" key="4">
    <source>
        <dbReference type="Proteomes" id="UP000239550"/>
    </source>
</evidence>
<evidence type="ECO:0000259" key="1">
    <source>
        <dbReference type="Pfam" id="PF06792"/>
    </source>
</evidence>
<dbReference type="AlphaFoldDB" id="A0A2S8PZ58"/>
<dbReference type="PANTHER" id="PTHR31862">
    <property type="entry name" value="UPF0261 DOMAIN PROTEIN (AFU_ORTHOLOGUE AFUA_1G10120)"/>
    <property type="match status" value="1"/>
</dbReference>
<evidence type="ECO:0000259" key="2">
    <source>
        <dbReference type="Pfam" id="PF23189"/>
    </source>
</evidence>
<dbReference type="NCBIfam" id="NF002673">
    <property type="entry name" value="PRK02399.1-1"/>
    <property type="match status" value="1"/>
</dbReference>
<dbReference type="NCBIfam" id="NF002674">
    <property type="entry name" value="PRK02399.1-2"/>
    <property type="match status" value="1"/>
</dbReference>
<gene>
    <name evidence="3" type="ORF">C6H66_15490</name>
</gene>
<dbReference type="Pfam" id="PF23189">
    <property type="entry name" value="UPF0261_C"/>
    <property type="match status" value="1"/>
</dbReference>
<evidence type="ECO:0000313" key="3">
    <source>
        <dbReference type="EMBL" id="PQQ24513.1"/>
    </source>
</evidence>
<dbReference type="Pfam" id="PF06792">
    <property type="entry name" value="UPF0261"/>
    <property type="match status" value="1"/>
</dbReference>
<protein>
    <submittedName>
        <fullName evidence="3">Uncharacterized protein</fullName>
    </submittedName>
</protein>
<name>A0A2S8PZ58_9GAMM</name>
<dbReference type="Gene3D" id="3.40.50.12030">
    <property type="entry name" value="Uncharacterised protein family UPF0261, NC domain"/>
    <property type="match status" value="1"/>
</dbReference>
<dbReference type="EMBL" id="PUWT01000041">
    <property type="protein sequence ID" value="PQQ24513.1"/>
    <property type="molecule type" value="Genomic_DNA"/>
</dbReference>
<dbReference type="Proteomes" id="UP000239550">
    <property type="component" value="Unassembled WGS sequence"/>
</dbReference>
<reference evidence="3 4" key="1">
    <citation type="submission" date="2018-02" db="EMBL/GenBank/DDBJ databases">
        <title>Five New Genomes of Indian Photorhabdus Isolates TSA.</title>
        <authorList>
            <person name="Dubay B."/>
            <person name="Somvanshi V.S."/>
        </authorList>
    </citation>
    <scope>NUCLEOTIDE SEQUENCE [LARGE SCALE GENOMIC DNA]</scope>
    <source>
        <strain evidence="3 4">H1</strain>
    </source>
</reference>
<feature type="domain" description="UPF0261" evidence="1">
    <location>
        <begin position="8"/>
        <end position="177"/>
    </location>
</feature>
<sequence>MKKNQGYVYIATIFDTKRTEIFYVRDLIKKAGLAVRTVDLTTQSGSLERGADITAQTVAEHHPRGKEAVFCGDKGKAISAMSVAFNLFLSKQTDVLAILGLGGSCGTALITPAMQSLPVGIPKLMVSTMASGDVSGYVGVSDISMLYSVTDVSGLNRISRQVLKNAANQIAGAVYFHEESNIEDKPAIGLTMFGVTTPCIQLLTRELEQQYDCLVFHATGSGGKTMEKLAESRLLHSLLDITTTEVCDYLFGGVLACDTDRLGAIARTRIPYIGSCGALDMVNFGHLSTIPERYKYRQFYRHNSQVTLMRTIPEENRQMGIWIAEKLNQCEGKVKFIIPEGGFSALDIKDGPFWNPDANQAFIQAFEATLIETENRQLIKSPHHVNSPDFCQQVINEYRQMMAWHQR</sequence>
<dbReference type="InterPro" id="IPR051353">
    <property type="entry name" value="Tobamovirus_resist_UPF0261"/>
</dbReference>
<dbReference type="InterPro" id="IPR044122">
    <property type="entry name" value="UPF0261_N"/>
</dbReference>
<feature type="domain" description="UPF0261" evidence="2">
    <location>
        <begin position="185"/>
        <end position="402"/>
    </location>
</feature>
<comment type="caution">
    <text evidence="3">The sequence shown here is derived from an EMBL/GenBank/DDBJ whole genome shotgun (WGS) entry which is preliminary data.</text>
</comment>
<keyword evidence="4" id="KW-1185">Reference proteome</keyword>
<dbReference type="PANTHER" id="PTHR31862:SF1">
    <property type="entry name" value="UPF0261 DOMAIN PROTEIN (AFU_ORTHOLOGUE AFUA_1G10120)"/>
    <property type="match status" value="1"/>
</dbReference>
<dbReference type="InterPro" id="IPR008322">
    <property type="entry name" value="UPF0261"/>
</dbReference>
<proteinExistence type="predicted"/>
<accession>A0A2S8PZ58</accession>
<dbReference type="InterPro" id="IPR056778">
    <property type="entry name" value="UPF0261_C"/>
</dbReference>
<dbReference type="PIRSF" id="PIRSF033271">
    <property type="entry name" value="UCP033271"/>
    <property type="match status" value="1"/>
</dbReference>
<dbReference type="CDD" id="cd15488">
    <property type="entry name" value="Tm-1-like"/>
    <property type="match status" value="1"/>
</dbReference>
<dbReference type="Gene3D" id="3.40.50.12020">
    <property type="entry name" value="Uncharacterised protein family UPF0261, NN domain"/>
    <property type="match status" value="1"/>
</dbReference>
<organism evidence="3 4">
    <name type="scientific">Photorhabdus hindustanensis</name>
    <dbReference type="NCBI Taxonomy" id="2918802"/>
    <lineage>
        <taxon>Bacteria</taxon>
        <taxon>Pseudomonadati</taxon>
        <taxon>Pseudomonadota</taxon>
        <taxon>Gammaproteobacteria</taxon>
        <taxon>Enterobacterales</taxon>
        <taxon>Morganellaceae</taxon>
        <taxon>Photorhabdus</taxon>
    </lineage>
</organism>
<dbReference type="RefSeq" id="WP_105396044.1">
    <property type="nucleotide sequence ID" value="NZ_CAWNTA010000107.1"/>
</dbReference>